<dbReference type="EMBL" id="CP042582">
    <property type="protein sequence ID" value="QEX22178.1"/>
    <property type="molecule type" value="Genomic_DNA"/>
</dbReference>
<protein>
    <submittedName>
        <fullName evidence="6">Chalcone synthase</fullName>
    </submittedName>
</protein>
<gene>
    <name evidence="6" type="ORF">FRZ61_21080</name>
</gene>
<evidence type="ECO:0000256" key="2">
    <source>
        <dbReference type="ARBA" id="ARBA00022679"/>
    </source>
</evidence>
<evidence type="ECO:0000259" key="5">
    <source>
        <dbReference type="Pfam" id="PF02797"/>
    </source>
</evidence>
<reference evidence="6 7" key="1">
    <citation type="submission" date="2019-08" db="EMBL/GenBank/DDBJ databases">
        <title>Hyperibacter terrae gen. nov., sp. nov. and Hyperibacter viscosus sp. nov., two new members in the family Rhodospirillaceae isolated from the rhizosphere of Hypericum perforatum.</title>
        <authorList>
            <person name="Noviana Z."/>
        </authorList>
    </citation>
    <scope>NUCLEOTIDE SEQUENCE [LARGE SCALE GENOMIC DNA]</scope>
    <source>
        <strain evidence="6 7">R5959</strain>
    </source>
</reference>
<feature type="domain" description="Chalcone/stilbene synthase N-terminal" evidence="4">
    <location>
        <begin position="46"/>
        <end position="180"/>
    </location>
</feature>
<dbReference type="InterPro" id="IPR012328">
    <property type="entry name" value="Chalcone/stilbene_synt_C"/>
</dbReference>
<dbReference type="Gene3D" id="3.40.47.10">
    <property type="match status" value="2"/>
</dbReference>
<dbReference type="SUPFAM" id="SSF53901">
    <property type="entry name" value="Thiolase-like"/>
    <property type="match status" value="1"/>
</dbReference>
<dbReference type="InterPro" id="IPR011141">
    <property type="entry name" value="Polyketide_synthase_type-III"/>
</dbReference>
<accession>A0A5J6MWZ2</accession>
<dbReference type="CDD" id="cd00831">
    <property type="entry name" value="CHS_like"/>
    <property type="match status" value="1"/>
</dbReference>
<evidence type="ECO:0000313" key="6">
    <source>
        <dbReference type="EMBL" id="QEX22178.1"/>
    </source>
</evidence>
<evidence type="ECO:0000259" key="4">
    <source>
        <dbReference type="Pfam" id="PF00195"/>
    </source>
</evidence>
<dbReference type="PANTHER" id="PTHR11877">
    <property type="entry name" value="HYDROXYMETHYLGLUTARYL-COA SYNTHASE"/>
    <property type="match status" value="1"/>
</dbReference>
<dbReference type="PANTHER" id="PTHR11877:SF99">
    <property type="entry name" value="1,3,6,8-TETRAHYDROXYNAPHTHALENE SYNTHASE"/>
    <property type="match status" value="1"/>
</dbReference>
<name>A0A5J6MWZ2_9PROT</name>
<evidence type="ECO:0000313" key="7">
    <source>
        <dbReference type="Proteomes" id="UP000325797"/>
    </source>
</evidence>
<dbReference type="GO" id="GO:0030639">
    <property type="term" value="P:polyketide biosynthetic process"/>
    <property type="evidence" value="ECO:0007669"/>
    <property type="project" value="TreeGrafter"/>
</dbReference>
<dbReference type="OrthoDB" id="9786288at2"/>
<keyword evidence="7" id="KW-1185">Reference proteome</keyword>
<dbReference type="Proteomes" id="UP000325797">
    <property type="component" value="Chromosome"/>
</dbReference>
<dbReference type="Pfam" id="PF02797">
    <property type="entry name" value="Chal_sti_synt_C"/>
    <property type="match status" value="1"/>
</dbReference>
<feature type="domain" description="Chalcone/stilbene synthase C-terminal" evidence="5">
    <location>
        <begin position="193"/>
        <end position="297"/>
    </location>
</feature>
<organism evidence="6 7">
    <name type="scientific">Hypericibacter adhaerens</name>
    <dbReference type="NCBI Taxonomy" id="2602016"/>
    <lineage>
        <taxon>Bacteria</taxon>
        <taxon>Pseudomonadati</taxon>
        <taxon>Pseudomonadota</taxon>
        <taxon>Alphaproteobacteria</taxon>
        <taxon>Rhodospirillales</taxon>
        <taxon>Dongiaceae</taxon>
        <taxon>Hypericibacter</taxon>
    </lineage>
</organism>
<evidence type="ECO:0000256" key="3">
    <source>
        <dbReference type="ARBA" id="ARBA00023315"/>
    </source>
</evidence>
<proteinExistence type="inferred from homology"/>
<dbReference type="Pfam" id="PF00195">
    <property type="entry name" value="Chal_sti_synt_N"/>
    <property type="match status" value="1"/>
</dbReference>
<evidence type="ECO:0000256" key="1">
    <source>
        <dbReference type="ARBA" id="ARBA00005531"/>
    </source>
</evidence>
<comment type="similarity">
    <text evidence="1">Belongs to the thiolase-like superfamily. Chalcone/stilbene synthases family.</text>
</comment>
<dbReference type="KEGG" id="hadh:FRZ61_21080"/>
<dbReference type="InterPro" id="IPR001099">
    <property type="entry name" value="Chalcone/stilbene_synt_N"/>
</dbReference>
<dbReference type="AlphaFoldDB" id="A0A5J6MWZ2"/>
<sequence>MATAGRLFDRPPEELGRLMPAYGNAGIDRRHSCVPLEWYFQRHGWKERSALFVEHAPALLADAAERCVAEAGIAWDRIDAIVTVSTTGIATPSLDALLMERLPIRRDAMRLPIFGLGCAGGVLGFSRAAELARAAPGRNVLFLVVELCALTFRRGDNSKSNVIATALFGDGAAAALISCDGEGPTIGPAGEHTWPETLDVMGWHVEEDGLGVLFSRDIPTLVRSRFRPAMLDFLERHGVAADEIGHYVCHPGGAKVIDALEDATALPPGTMTEARDILRRYGNMSAATVLFVLERMLAERPPGTWLMSALGPGFTAAFQLLGPR</sequence>
<keyword evidence="2" id="KW-0808">Transferase</keyword>
<keyword evidence="3" id="KW-0012">Acyltransferase</keyword>
<dbReference type="GO" id="GO:0016747">
    <property type="term" value="F:acyltransferase activity, transferring groups other than amino-acyl groups"/>
    <property type="evidence" value="ECO:0007669"/>
    <property type="project" value="InterPro"/>
</dbReference>
<dbReference type="InterPro" id="IPR016039">
    <property type="entry name" value="Thiolase-like"/>
</dbReference>